<name>A0ACD5UJ55_AVESA</name>
<accession>A0ACD5UJ55</accession>
<dbReference type="Proteomes" id="UP001732700">
    <property type="component" value="Chromosome 2A"/>
</dbReference>
<sequence>MGVEVVSGGVVEAVAAPAKEVSAKVEAVAVAPGAAAVAKNMSFREESNRLGDLKEGERKALAELRAKVEEAIVGGKLFEEESSSKVVKVKVEAKKKEGKRKSKAEKAKKEAEKKEEVEAKKEETAEEKKEEEATEDKKAEETKEEEATEEKKAEETKVEATEEKKADVAKEEEAEAPAEEKKEEAEAEEKKEETAGEAEKAAPAAVVDKDVALWGVPLLPSKGDEATDVVLLKFLRARDFKAGAAFEMLRKTLRWRREWKSLAATASDDDTMPEGACRLDGADREGHPVCYNALGVFADDAVYRAALGDDEGKARFLRWRVRAMDSHVAELDFAPGGVASLLQVTDLRNSPGPAKKDFRVAIRQVVDLFQDNYPELVARNILINVPFSYYAFSTLFYPFLTQRTKSKFVVARPAKVTETLLKYIPIESIPVKYGGLKREGDTEFSAEEAEISEVVVKASSTETIEIEASEGDTTLSWDLTVLGWEVSYKEEFVPSDEGSYTIVVSKGRKMGAGEEAVRNSFRAGEPGKVVITVENATRGKKKVLFRHKAKSFSAKKC</sequence>
<dbReference type="EnsemblPlants" id="AVESA.00010b.r2.2AG0256420.1">
    <property type="protein sequence ID" value="AVESA.00010b.r2.2AG0256420.1.CDS"/>
    <property type="gene ID" value="AVESA.00010b.r2.2AG0256420"/>
</dbReference>
<keyword evidence="2" id="KW-1185">Reference proteome</keyword>
<reference evidence="1" key="1">
    <citation type="submission" date="2021-05" db="EMBL/GenBank/DDBJ databases">
        <authorList>
            <person name="Scholz U."/>
            <person name="Mascher M."/>
            <person name="Fiebig A."/>
        </authorList>
    </citation>
    <scope>NUCLEOTIDE SEQUENCE [LARGE SCALE GENOMIC DNA]</scope>
</reference>
<evidence type="ECO:0000313" key="1">
    <source>
        <dbReference type="EnsemblPlants" id="AVESA.00010b.r2.2AG0256420.1.CDS"/>
    </source>
</evidence>
<proteinExistence type="predicted"/>
<reference evidence="1" key="2">
    <citation type="submission" date="2025-09" db="UniProtKB">
        <authorList>
            <consortium name="EnsemblPlants"/>
        </authorList>
    </citation>
    <scope>IDENTIFICATION</scope>
</reference>
<evidence type="ECO:0000313" key="2">
    <source>
        <dbReference type="Proteomes" id="UP001732700"/>
    </source>
</evidence>
<protein>
    <submittedName>
        <fullName evidence="1">Uncharacterized protein</fullName>
    </submittedName>
</protein>
<organism evidence="1 2">
    <name type="scientific">Avena sativa</name>
    <name type="common">Oat</name>
    <dbReference type="NCBI Taxonomy" id="4498"/>
    <lineage>
        <taxon>Eukaryota</taxon>
        <taxon>Viridiplantae</taxon>
        <taxon>Streptophyta</taxon>
        <taxon>Embryophyta</taxon>
        <taxon>Tracheophyta</taxon>
        <taxon>Spermatophyta</taxon>
        <taxon>Magnoliopsida</taxon>
        <taxon>Liliopsida</taxon>
        <taxon>Poales</taxon>
        <taxon>Poaceae</taxon>
        <taxon>BOP clade</taxon>
        <taxon>Pooideae</taxon>
        <taxon>Poodae</taxon>
        <taxon>Poeae</taxon>
        <taxon>Poeae Chloroplast Group 1 (Aveneae type)</taxon>
        <taxon>Aveninae</taxon>
        <taxon>Avena</taxon>
    </lineage>
</organism>